<gene>
    <name evidence="3" type="ORF">M768_00235</name>
</gene>
<feature type="compositionally biased region" description="Low complexity" evidence="1">
    <location>
        <begin position="1"/>
        <end position="19"/>
    </location>
</feature>
<evidence type="ECO:0000259" key="2">
    <source>
        <dbReference type="Pfam" id="PF12647"/>
    </source>
</evidence>
<protein>
    <recommendedName>
        <fullName evidence="2">RNHCP domain-containing protein</fullName>
    </recommendedName>
</protein>
<comment type="caution">
    <text evidence="3">The sequence shown here is derived from an EMBL/GenBank/DDBJ whole genome shotgun (WGS) entry which is preliminary data.</text>
</comment>
<feature type="domain" description="RNHCP" evidence="2">
    <location>
        <begin position="28"/>
        <end position="115"/>
    </location>
</feature>
<feature type="region of interest" description="Disordered" evidence="1">
    <location>
        <begin position="1"/>
        <end position="22"/>
    </location>
</feature>
<accession>A0A0M0F9W8</accession>
<dbReference type="RefSeq" id="WP_053369090.1">
    <property type="nucleotide sequence ID" value="NZ_KQ435288.1"/>
</dbReference>
<name>A0A0M0F9W8_CELCE</name>
<dbReference type="AlphaFoldDB" id="A0A0M0F9W8"/>
<dbReference type="InterPro" id="IPR024439">
    <property type="entry name" value="RNHCP"/>
</dbReference>
<evidence type="ECO:0000313" key="3">
    <source>
        <dbReference type="EMBL" id="KON74384.1"/>
    </source>
</evidence>
<reference evidence="3 4" key="1">
    <citation type="journal article" date="2015" name="Sci. Rep.">
        <title>Functional and structural properties of a novel cellulosome-like multienzyme complex: efficient glycoside hydrolysis of water-insoluble 7-xylosyl-10-deacetylpaclitaxel.</title>
        <authorList>
            <person name="Dou T.Y."/>
            <person name="Luan H.W."/>
            <person name="Ge G.B."/>
            <person name="Dong M.M."/>
            <person name="Zou H.F."/>
            <person name="He Y.Q."/>
            <person name="Cui P."/>
            <person name="Wang J.Y."/>
            <person name="Hao D.C."/>
            <person name="Yang S.L."/>
            <person name="Yang L."/>
        </authorList>
    </citation>
    <scope>NUCLEOTIDE SEQUENCE [LARGE SCALE GENOMIC DNA]</scope>
    <source>
        <strain evidence="3 4">F16</strain>
    </source>
</reference>
<dbReference type="EMBL" id="ATNL01000006">
    <property type="protein sequence ID" value="KON74384.1"/>
    <property type="molecule type" value="Genomic_DNA"/>
</dbReference>
<sequence>MSSNDTDSSSCNNTDSSHTPSRHVSSLETFSCVQCGFSVPARTPKDRWRNHCPVCLYSRHDVAPTEAETPCGSRMRPIAIAVLRTGEWMLIHRCVACAHLTSSPVAPDDNQIILMRMAVRPLAEPPFPLESFGTL</sequence>
<evidence type="ECO:0000256" key="1">
    <source>
        <dbReference type="SAM" id="MobiDB-lite"/>
    </source>
</evidence>
<proteinExistence type="predicted"/>
<organism evidence="3 4">
    <name type="scientific">Cellulosimicrobium cellulans F16</name>
    <dbReference type="NCBI Taxonomy" id="1350482"/>
    <lineage>
        <taxon>Bacteria</taxon>
        <taxon>Bacillati</taxon>
        <taxon>Actinomycetota</taxon>
        <taxon>Actinomycetes</taxon>
        <taxon>Micrococcales</taxon>
        <taxon>Promicromonosporaceae</taxon>
        <taxon>Cellulosimicrobium</taxon>
    </lineage>
</organism>
<dbReference type="PATRIC" id="fig|1350482.3.peg.31"/>
<dbReference type="Proteomes" id="UP000037387">
    <property type="component" value="Unassembled WGS sequence"/>
</dbReference>
<keyword evidence="4" id="KW-1185">Reference proteome</keyword>
<dbReference type="Pfam" id="PF12647">
    <property type="entry name" value="RNHCP"/>
    <property type="match status" value="1"/>
</dbReference>
<evidence type="ECO:0000313" key="4">
    <source>
        <dbReference type="Proteomes" id="UP000037387"/>
    </source>
</evidence>